<dbReference type="AlphaFoldDB" id="A0A1M4YIT6"/>
<dbReference type="RefSeq" id="WP_072897282.1">
    <property type="nucleotide sequence ID" value="NZ_UAVV01000002.1"/>
</dbReference>
<keyword evidence="1" id="KW-0812">Transmembrane</keyword>
<evidence type="ECO:0000313" key="3">
    <source>
        <dbReference type="Proteomes" id="UP000184035"/>
    </source>
</evidence>
<reference evidence="2 3" key="1">
    <citation type="submission" date="2016-11" db="EMBL/GenBank/DDBJ databases">
        <authorList>
            <person name="Jaros S."/>
            <person name="Januszkiewicz K."/>
            <person name="Wedrychowicz H."/>
        </authorList>
    </citation>
    <scope>NUCLEOTIDE SEQUENCE [LARGE SCALE GENOMIC DNA]</scope>
    <source>
        <strain evidence="2 3">DSM 2631</strain>
    </source>
</reference>
<accession>A0A1M4YIT6</accession>
<feature type="transmembrane region" description="Helical" evidence="1">
    <location>
        <begin position="6"/>
        <end position="31"/>
    </location>
</feature>
<dbReference type="EMBL" id="FQVM01000028">
    <property type="protein sequence ID" value="SHF05621.1"/>
    <property type="molecule type" value="Genomic_DNA"/>
</dbReference>
<sequence>MTIVLFFMIIVQLCNVLEMSILLEVILSLFLRGKESKVLNFLKALTSPIVMPFKKLQDKFFKGLTVDFSPFFALVLISFIRRLAVCLIV</sequence>
<dbReference type="GO" id="GO:0016020">
    <property type="term" value="C:membrane"/>
    <property type="evidence" value="ECO:0007669"/>
    <property type="project" value="InterPro"/>
</dbReference>
<dbReference type="Proteomes" id="UP000184035">
    <property type="component" value="Unassembled WGS sequence"/>
</dbReference>
<evidence type="ECO:0000256" key="1">
    <source>
        <dbReference type="SAM" id="Phobius"/>
    </source>
</evidence>
<gene>
    <name evidence="2" type="ORF">SAMN05443638_12819</name>
</gene>
<dbReference type="InterPro" id="IPR003425">
    <property type="entry name" value="CCB3/YggT"/>
</dbReference>
<dbReference type="Pfam" id="PF02325">
    <property type="entry name" value="CCB3_YggT"/>
    <property type="match status" value="1"/>
</dbReference>
<keyword evidence="3" id="KW-1185">Reference proteome</keyword>
<dbReference type="STRING" id="1533.SAMN05443638_12819"/>
<proteinExistence type="predicted"/>
<keyword evidence="1" id="KW-1133">Transmembrane helix</keyword>
<protein>
    <submittedName>
        <fullName evidence="2">YggT family protein</fullName>
    </submittedName>
</protein>
<name>A0A1M4YIT6_9CLOT</name>
<evidence type="ECO:0000313" key="2">
    <source>
        <dbReference type="EMBL" id="SHF05621.1"/>
    </source>
</evidence>
<keyword evidence="1" id="KW-0472">Membrane</keyword>
<feature type="transmembrane region" description="Helical" evidence="1">
    <location>
        <begin position="60"/>
        <end position="80"/>
    </location>
</feature>
<organism evidence="2 3">
    <name type="scientific">Clostridium fallax</name>
    <dbReference type="NCBI Taxonomy" id="1533"/>
    <lineage>
        <taxon>Bacteria</taxon>
        <taxon>Bacillati</taxon>
        <taxon>Bacillota</taxon>
        <taxon>Clostridia</taxon>
        <taxon>Eubacteriales</taxon>
        <taxon>Clostridiaceae</taxon>
        <taxon>Clostridium</taxon>
    </lineage>
</organism>